<evidence type="ECO:0000313" key="6">
    <source>
        <dbReference type="EMBL" id="RWR79362.1"/>
    </source>
</evidence>
<dbReference type="PROSITE" id="PS50089">
    <property type="entry name" value="ZF_RING_2"/>
    <property type="match status" value="1"/>
</dbReference>
<protein>
    <submittedName>
        <fullName evidence="6">E3 ubiquitin-protein ligase AIP2</fullName>
    </submittedName>
</protein>
<dbReference type="GO" id="GO:0016567">
    <property type="term" value="P:protein ubiquitination"/>
    <property type="evidence" value="ECO:0007669"/>
    <property type="project" value="TreeGrafter"/>
</dbReference>
<evidence type="ECO:0000259" key="5">
    <source>
        <dbReference type="PROSITE" id="PS50089"/>
    </source>
</evidence>
<dbReference type="GO" id="GO:0005737">
    <property type="term" value="C:cytoplasm"/>
    <property type="evidence" value="ECO:0007669"/>
    <property type="project" value="TreeGrafter"/>
</dbReference>
<keyword evidence="1" id="KW-0479">Metal-binding</keyword>
<dbReference type="OrthoDB" id="4348522at2759"/>
<dbReference type="Proteomes" id="UP000283530">
    <property type="component" value="Unassembled WGS sequence"/>
</dbReference>
<evidence type="ECO:0000256" key="1">
    <source>
        <dbReference type="ARBA" id="ARBA00022723"/>
    </source>
</evidence>
<accession>A0A443NLC9</accession>
<sequence>MGFERAIKRLHQAGHIISMAIKRMQSGTRHTHQQLVIHNVNKVAEGSHFELERDMSSQEATMTTCEEQIRVTVIYTVKEVKGWLVPSSAHEGGEDGFYLHERDMPDSIFDFSACICHLLSQEGSEKFVLDALSRIPSVSAQEWKTDIAPEVYAAAQNALKTGCSSSVNFLLETNTYEFWPLQETSAGEEWESLNGQTQGFGAVPATDYEIMMALRTKVFKKEMHHNTEYDCAICLEEFVEDTQVYQMPCLHFFHGQCIVKWLRKSNCCPYCRFRLQ</sequence>
<dbReference type="InterPro" id="IPR013083">
    <property type="entry name" value="Znf_RING/FYVE/PHD"/>
</dbReference>
<dbReference type="GO" id="GO:0061630">
    <property type="term" value="F:ubiquitin protein ligase activity"/>
    <property type="evidence" value="ECO:0007669"/>
    <property type="project" value="TreeGrafter"/>
</dbReference>
<keyword evidence="3" id="KW-0862">Zinc</keyword>
<keyword evidence="2 4" id="KW-0863">Zinc-finger</keyword>
<feature type="domain" description="RING-type" evidence="5">
    <location>
        <begin position="231"/>
        <end position="272"/>
    </location>
</feature>
<dbReference type="SMART" id="SM00184">
    <property type="entry name" value="RING"/>
    <property type="match status" value="1"/>
</dbReference>
<name>A0A443NLC9_9MAGN</name>
<comment type="caution">
    <text evidence="6">The sequence shown here is derived from an EMBL/GenBank/DDBJ whole genome shotgun (WGS) entry which is preliminary data.</text>
</comment>
<evidence type="ECO:0000256" key="3">
    <source>
        <dbReference type="ARBA" id="ARBA00022833"/>
    </source>
</evidence>
<evidence type="ECO:0000256" key="2">
    <source>
        <dbReference type="ARBA" id="ARBA00022771"/>
    </source>
</evidence>
<dbReference type="PANTHER" id="PTHR15710">
    <property type="entry name" value="E3 UBIQUITIN-PROTEIN LIGASE PRAJA"/>
    <property type="match status" value="1"/>
</dbReference>
<dbReference type="PANTHER" id="PTHR15710:SF217">
    <property type="entry name" value="E3 UBIQUITIN-PROTEIN LIGASE RDUF2"/>
    <property type="match status" value="1"/>
</dbReference>
<keyword evidence="7" id="KW-1185">Reference proteome</keyword>
<dbReference type="AlphaFoldDB" id="A0A443NLC9"/>
<dbReference type="GO" id="GO:0008270">
    <property type="term" value="F:zinc ion binding"/>
    <property type="evidence" value="ECO:0007669"/>
    <property type="project" value="UniProtKB-KW"/>
</dbReference>
<dbReference type="Pfam" id="PF13639">
    <property type="entry name" value="zf-RING_2"/>
    <property type="match status" value="1"/>
</dbReference>
<proteinExistence type="predicted"/>
<evidence type="ECO:0000313" key="7">
    <source>
        <dbReference type="Proteomes" id="UP000283530"/>
    </source>
</evidence>
<reference evidence="6 7" key="1">
    <citation type="journal article" date="2019" name="Nat. Plants">
        <title>Stout camphor tree genome fills gaps in understanding of flowering plant genome evolution.</title>
        <authorList>
            <person name="Chaw S.M."/>
            <person name="Liu Y.C."/>
            <person name="Wu Y.W."/>
            <person name="Wang H.Y."/>
            <person name="Lin C.I."/>
            <person name="Wu C.S."/>
            <person name="Ke H.M."/>
            <person name="Chang L.Y."/>
            <person name="Hsu C.Y."/>
            <person name="Yang H.T."/>
            <person name="Sudianto E."/>
            <person name="Hsu M.H."/>
            <person name="Wu K.P."/>
            <person name="Wang L.N."/>
            <person name="Leebens-Mack J.H."/>
            <person name="Tsai I.J."/>
        </authorList>
    </citation>
    <scope>NUCLEOTIDE SEQUENCE [LARGE SCALE GENOMIC DNA]</scope>
    <source>
        <strain evidence="7">cv. Chaw 1501</strain>
        <tissue evidence="6">Young leaves</tissue>
    </source>
</reference>
<dbReference type="InterPro" id="IPR001841">
    <property type="entry name" value="Znf_RING"/>
</dbReference>
<dbReference type="Gene3D" id="3.30.40.10">
    <property type="entry name" value="Zinc/RING finger domain, C3HC4 (zinc finger)"/>
    <property type="match status" value="1"/>
</dbReference>
<dbReference type="EMBL" id="QPKB01000003">
    <property type="protein sequence ID" value="RWR79362.1"/>
    <property type="molecule type" value="Genomic_DNA"/>
</dbReference>
<dbReference type="STRING" id="337451.A0A443NLC9"/>
<organism evidence="6 7">
    <name type="scientific">Cinnamomum micranthum f. kanehirae</name>
    <dbReference type="NCBI Taxonomy" id="337451"/>
    <lineage>
        <taxon>Eukaryota</taxon>
        <taxon>Viridiplantae</taxon>
        <taxon>Streptophyta</taxon>
        <taxon>Embryophyta</taxon>
        <taxon>Tracheophyta</taxon>
        <taxon>Spermatophyta</taxon>
        <taxon>Magnoliopsida</taxon>
        <taxon>Magnoliidae</taxon>
        <taxon>Laurales</taxon>
        <taxon>Lauraceae</taxon>
        <taxon>Cinnamomum</taxon>
    </lineage>
</organism>
<gene>
    <name evidence="6" type="ORF">CKAN_00793400</name>
</gene>
<dbReference type="SUPFAM" id="SSF57850">
    <property type="entry name" value="RING/U-box"/>
    <property type="match status" value="1"/>
</dbReference>
<evidence type="ECO:0000256" key="4">
    <source>
        <dbReference type="PROSITE-ProRule" id="PRU00175"/>
    </source>
</evidence>